<dbReference type="PIRSF" id="PIRSF002741">
    <property type="entry name" value="MppA"/>
    <property type="match status" value="1"/>
</dbReference>
<dbReference type="InterPro" id="IPR039424">
    <property type="entry name" value="SBP_5"/>
</dbReference>
<name>A0A6N3AT87_VEIPA</name>
<dbReference type="PANTHER" id="PTHR30290">
    <property type="entry name" value="PERIPLASMIC BINDING COMPONENT OF ABC TRANSPORTER"/>
    <property type="match status" value="1"/>
</dbReference>
<dbReference type="InterPro" id="IPR000914">
    <property type="entry name" value="SBP_5_dom"/>
</dbReference>
<organism evidence="1">
    <name type="scientific">Veillonella parvula</name>
    <name type="common">Staphylococcus parvulus</name>
    <dbReference type="NCBI Taxonomy" id="29466"/>
    <lineage>
        <taxon>Bacteria</taxon>
        <taxon>Bacillati</taxon>
        <taxon>Bacillota</taxon>
        <taxon>Negativicutes</taxon>
        <taxon>Veillonellales</taxon>
        <taxon>Veillonellaceae</taxon>
        <taxon>Veillonella</taxon>
    </lineage>
</organism>
<sequence length="517" mass="57313">MKGLRKSLLIGMTLGMTVLGTIGCMNQDSASSNDVLKVGAISFAGTLEPTENYFSWAVVRFGIGETLIKFDDQMKATPWLATSWKQGDDKLTWTFTINDKVKFSNGNSLTAEAVKASLERTFAKSKRAKTFFNYTEITANGQELTIKTDKEYYNLPNLLGDPLFLIMDVTAEANGRDIAKEGPIGTGPYVVSSFTKERAELKRNDNYWDGKAGFAKVEIPSINDANTRAMALQAGDVDMAVNIGPGEYSIFQNDKKFTIYEVASLRDVFVRMGQKGKLQNPNLRAALIAAADRESYAKNLMKDTFVAGKAPLPPSIDYGFNQLRDPNKYNVERAKELLKREGYEDTNGDGIVDKDGENLVLDFYAYTTRPELPLYAEALQADYKKIGVDLRIKIVDYAVIDTLSQSGDYDMIISSVVTANTGQPVWFLKQYWGIGVETNGSGFSNPRFDELLALGESSSDPVVRRNAVINAQQLMLDNAVALFLGYPKINIVGNKHIDGIKITPSEYYIITKDLKKK</sequence>
<dbReference type="PANTHER" id="PTHR30290:SF81">
    <property type="entry name" value="OLIGOPEPTIDE-BINDING PROTEIN OPPA"/>
    <property type="match status" value="1"/>
</dbReference>
<dbReference type="GO" id="GO:0015833">
    <property type="term" value="P:peptide transport"/>
    <property type="evidence" value="ECO:0007669"/>
    <property type="project" value="TreeGrafter"/>
</dbReference>
<dbReference type="GO" id="GO:1904680">
    <property type="term" value="F:peptide transmembrane transporter activity"/>
    <property type="evidence" value="ECO:0007669"/>
    <property type="project" value="TreeGrafter"/>
</dbReference>
<proteinExistence type="predicted"/>
<evidence type="ECO:0000313" key="1">
    <source>
        <dbReference type="EMBL" id="VYT95644.1"/>
    </source>
</evidence>
<dbReference type="GO" id="GO:0043190">
    <property type="term" value="C:ATP-binding cassette (ABC) transporter complex"/>
    <property type="evidence" value="ECO:0007669"/>
    <property type="project" value="InterPro"/>
</dbReference>
<dbReference type="RefSeq" id="WP_156697272.1">
    <property type="nucleotide sequence ID" value="NZ_CACRUG010000006.1"/>
</dbReference>
<dbReference type="Pfam" id="PF00496">
    <property type="entry name" value="SBP_bac_5"/>
    <property type="match status" value="1"/>
</dbReference>
<accession>A0A6N3AT87</accession>
<dbReference type="AlphaFoldDB" id="A0A6N3AT87"/>
<protein>
    <submittedName>
        <fullName evidence="1">Nickel-binding periplasmic protein</fullName>
    </submittedName>
</protein>
<gene>
    <name evidence="1" type="primary">nikA</name>
    <name evidence="1" type="ORF">VPLFYP99_01618</name>
</gene>
<reference evidence="1" key="1">
    <citation type="submission" date="2019-11" db="EMBL/GenBank/DDBJ databases">
        <authorList>
            <person name="Feng L."/>
        </authorList>
    </citation>
    <scope>NUCLEOTIDE SEQUENCE</scope>
    <source>
        <strain evidence="1">VparvulaLFYP99</strain>
    </source>
</reference>
<dbReference type="Gene3D" id="3.10.105.10">
    <property type="entry name" value="Dipeptide-binding Protein, Domain 3"/>
    <property type="match status" value="1"/>
</dbReference>
<dbReference type="CDD" id="cd08490">
    <property type="entry name" value="PBP2_NikA_DppA_OppA_like_3"/>
    <property type="match status" value="1"/>
</dbReference>
<dbReference type="SUPFAM" id="SSF53850">
    <property type="entry name" value="Periplasmic binding protein-like II"/>
    <property type="match status" value="1"/>
</dbReference>
<dbReference type="InterPro" id="IPR030678">
    <property type="entry name" value="Peptide/Ni-bd"/>
</dbReference>
<dbReference type="Gene3D" id="3.40.190.10">
    <property type="entry name" value="Periplasmic binding protein-like II"/>
    <property type="match status" value="1"/>
</dbReference>
<dbReference type="PROSITE" id="PS51257">
    <property type="entry name" value="PROKAR_LIPOPROTEIN"/>
    <property type="match status" value="1"/>
</dbReference>
<dbReference type="EMBL" id="CACRUG010000006">
    <property type="protein sequence ID" value="VYT95644.1"/>
    <property type="molecule type" value="Genomic_DNA"/>
</dbReference>
<dbReference type="GO" id="GO:0042597">
    <property type="term" value="C:periplasmic space"/>
    <property type="evidence" value="ECO:0007669"/>
    <property type="project" value="UniProtKB-ARBA"/>
</dbReference>